<evidence type="ECO:0000256" key="1">
    <source>
        <dbReference type="SAM" id="MobiDB-lite"/>
    </source>
</evidence>
<keyword evidence="5" id="KW-1185">Reference proteome</keyword>
<keyword evidence="2" id="KW-0812">Transmembrane</keyword>
<gene>
    <name evidence="4" type="ORF">AWC38_SpisGene16475</name>
</gene>
<feature type="region of interest" description="Disordered" evidence="1">
    <location>
        <begin position="336"/>
        <end position="360"/>
    </location>
</feature>
<name>A0A2B4RS94_STYPI</name>
<feature type="transmembrane region" description="Helical" evidence="2">
    <location>
        <begin position="540"/>
        <end position="561"/>
    </location>
</feature>
<protein>
    <submittedName>
        <fullName evidence="4">Uncharacterized protein</fullName>
    </submittedName>
</protein>
<dbReference type="AlphaFoldDB" id="A0A2B4RS94"/>
<accession>A0A2B4RS94</accession>
<keyword evidence="2" id="KW-1133">Transmembrane helix</keyword>
<feature type="chain" id="PRO_5012631816" evidence="3">
    <location>
        <begin position="20"/>
        <end position="690"/>
    </location>
</feature>
<organism evidence="4 5">
    <name type="scientific">Stylophora pistillata</name>
    <name type="common">Smooth cauliflower coral</name>
    <dbReference type="NCBI Taxonomy" id="50429"/>
    <lineage>
        <taxon>Eukaryota</taxon>
        <taxon>Metazoa</taxon>
        <taxon>Cnidaria</taxon>
        <taxon>Anthozoa</taxon>
        <taxon>Hexacorallia</taxon>
        <taxon>Scleractinia</taxon>
        <taxon>Astrocoeniina</taxon>
        <taxon>Pocilloporidae</taxon>
        <taxon>Stylophora</taxon>
    </lineage>
</organism>
<reference evidence="5" key="1">
    <citation type="journal article" date="2017" name="bioRxiv">
        <title>Comparative analysis of the genomes of Stylophora pistillata and Acropora digitifera provides evidence for extensive differences between species of corals.</title>
        <authorList>
            <person name="Voolstra C.R."/>
            <person name="Li Y."/>
            <person name="Liew Y.J."/>
            <person name="Baumgarten S."/>
            <person name="Zoccola D."/>
            <person name="Flot J.-F."/>
            <person name="Tambutte S."/>
            <person name="Allemand D."/>
            <person name="Aranda M."/>
        </authorList>
    </citation>
    <scope>NUCLEOTIDE SEQUENCE [LARGE SCALE GENOMIC DNA]</scope>
</reference>
<feature type="signal peptide" evidence="3">
    <location>
        <begin position="1"/>
        <end position="19"/>
    </location>
</feature>
<evidence type="ECO:0000256" key="3">
    <source>
        <dbReference type="SAM" id="SignalP"/>
    </source>
</evidence>
<comment type="caution">
    <text evidence="4">The sequence shown here is derived from an EMBL/GenBank/DDBJ whole genome shotgun (WGS) entry which is preliminary data.</text>
</comment>
<proteinExistence type="predicted"/>
<feature type="region of interest" description="Disordered" evidence="1">
    <location>
        <begin position="482"/>
        <end position="502"/>
    </location>
</feature>
<feature type="region of interest" description="Disordered" evidence="1">
    <location>
        <begin position="610"/>
        <end position="644"/>
    </location>
</feature>
<evidence type="ECO:0000256" key="2">
    <source>
        <dbReference type="SAM" id="Phobius"/>
    </source>
</evidence>
<feature type="region of interest" description="Disordered" evidence="1">
    <location>
        <begin position="656"/>
        <end position="690"/>
    </location>
</feature>
<dbReference type="EMBL" id="LSMT01000376">
    <property type="protein sequence ID" value="PFX19125.1"/>
    <property type="molecule type" value="Genomic_DNA"/>
</dbReference>
<feature type="compositionally biased region" description="Basic and acidic residues" evidence="1">
    <location>
        <begin position="623"/>
        <end position="639"/>
    </location>
</feature>
<keyword evidence="2" id="KW-0472">Membrane</keyword>
<sequence length="690" mass="75234">MWSLVLGLVLIFFTFSVYSKGCTWNSECSWDEECCVLTSTCNPVGKCVCYSDFNCVRQGKKCSKQSGSYVGHCVDAEDINTEPPSFTEPSFTLPSFTIDLPTVDTELFQPVTNPDSCTFNTDCSVDEVCDDGSCIYHYHSSYYSSDSGGLGVGYILLIIIVVIAKVIFWASCLRFRYARRVCRQRMVIVAPPTGPTTTTVNTTSTMMNHPYAAMPPGYSYSNPVVNGGVAASSFPPGAPPPYCSPGLEGQGNVSVPSPMQCAPPPPYSNFQAERQGNANNTGIRYRSYLQQQGTVTLLVAQTKLKDGRQNTASPRASCDAEMQPGNAYSNAAVVDVDEGTPPLPSDAPPPYSPPKFEQSKNVNEEPADVVEIQTGSFSPNPRRAVAFQEEEVSLLPATAGAQPKGLALIFFTSSVLSHYCHNDGQCDGVKVCCGKGMCTYSWFCVWCKDDSDCYGGKKCSLHLSDNRSLCVNPPVTAGLLPSRSMRVNPSTMPKKHGHEHGHDENCSTDDDCLSSHACWEGKCVHSEENKKSVNRSPLPLAAWVIIIVVLAKFILLSLCFYKRLKRVPRVSQSEISRNARPATNTNHETNAALQTGDVFVDMPMEEISAQMPADEPPPYSSLKFERKGNRSDEGERAEMRQGSVAFDSVNVRDAVSPLSCEAPPPYNSLEFERRGDGENGNDTGPEITKL</sequence>
<feature type="transmembrane region" description="Helical" evidence="2">
    <location>
        <begin position="152"/>
        <end position="175"/>
    </location>
</feature>
<evidence type="ECO:0000313" key="4">
    <source>
        <dbReference type="EMBL" id="PFX19125.1"/>
    </source>
</evidence>
<keyword evidence="3" id="KW-0732">Signal</keyword>
<feature type="compositionally biased region" description="Pro residues" evidence="1">
    <location>
        <begin position="341"/>
        <end position="353"/>
    </location>
</feature>
<dbReference type="Proteomes" id="UP000225706">
    <property type="component" value="Unassembled WGS sequence"/>
</dbReference>
<evidence type="ECO:0000313" key="5">
    <source>
        <dbReference type="Proteomes" id="UP000225706"/>
    </source>
</evidence>